<comment type="caution">
    <text evidence="4">The sequence shown here is derived from an EMBL/GenBank/DDBJ whole genome shotgun (WGS) entry which is preliminary data.</text>
</comment>
<dbReference type="PANTHER" id="PTHR21240">
    <property type="entry name" value="2-AMINO-3-CARBOXYLMUCONATE-6-SEMIALDEHYDE DECARBOXYLASE"/>
    <property type="match status" value="1"/>
</dbReference>
<evidence type="ECO:0000256" key="1">
    <source>
        <dbReference type="ARBA" id="ARBA00023239"/>
    </source>
</evidence>
<keyword evidence="5" id="KW-1185">Reference proteome</keyword>
<keyword evidence="4" id="KW-0378">Hydrolase</keyword>
<organism evidence="4 5">
    <name type="scientific">Pseudonocardia sediminis</name>
    <dbReference type="NCBI Taxonomy" id="1397368"/>
    <lineage>
        <taxon>Bacteria</taxon>
        <taxon>Bacillati</taxon>
        <taxon>Actinomycetota</taxon>
        <taxon>Actinomycetes</taxon>
        <taxon>Pseudonocardiales</taxon>
        <taxon>Pseudonocardiaceae</taxon>
        <taxon>Pseudonocardia</taxon>
    </lineage>
</organism>
<dbReference type="EMBL" id="SHKL01000001">
    <property type="protein sequence ID" value="RZT86685.1"/>
    <property type="molecule type" value="Genomic_DNA"/>
</dbReference>
<dbReference type="Proteomes" id="UP000291591">
    <property type="component" value="Unassembled WGS sequence"/>
</dbReference>
<dbReference type="Pfam" id="PF04909">
    <property type="entry name" value="Amidohydro_2"/>
    <property type="match status" value="1"/>
</dbReference>
<evidence type="ECO:0000313" key="4">
    <source>
        <dbReference type="EMBL" id="RZT86685.1"/>
    </source>
</evidence>
<feature type="region of interest" description="Disordered" evidence="2">
    <location>
        <begin position="1"/>
        <end position="46"/>
    </location>
</feature>
<dbReference type="AlphaFoldDB" id="A0A4Q7UY15"/>
<feature type="domain" description="Amidohydrolase-related" evidence="3">
    <location>
        <begin position="95"/>
        <end position="349"/>
    </location>
</feature>
<dbReference type="Gene3D" id="3.20.20.140">
    <property type="entry name" value="Metal-dependent hydrolases"/>
    <property type="match status" value="1"/>
</dbReference>
<dbReference type="InterPro" id="IPR032465">
    <property type="entry name" value="ACMSD"/>
</dbReference>
<accession>A0A4Q7UY15</accession>
<dbReference type="SUPFAM" id="SSF51556">
    <property type="entry name" value="Metallo-dependent hydrolases"/>
    <property type="match status" value="1"/>
</dbReference>
<dbReference type="GO" id="GO:0016831">
    <property type="term" value="F:carboxy-lyase activity"/>
    <property type="evidence" value="ECO:0007669"/>
    <property type="project" value="InterPro"/>
</dbReference>
<reference evidence="4 5" key="1">
    <citation type="submission" date="2019-02" db="EMBL/GenBank/DDBJ databases">
        <title>Sequencing the genomes of 1000 actinobacteria strains.</title>
        <authorList>
            <person name="Klenk H.-P."/>
        </authorList>
    </citation>
    <scope>NUCLEOTIDE SEQUENCE [LARGE SCALE GENOMIC DNA]</scope>
    <source>
        <strain evidence="4 5">DSM 45779</strain>
    </source>
</reference>
<keyword evidence="1" id="KW-0456">Lyase</keyword>
<dbReference type="InterPro" id="IPR006680">
    <property type="entry name" value="Amidohydro-rel"/>
</dbReference>
<sequence>MIAGSGTAKIAGQPAPGSVSFRRGAGDRGRRVAVDEDGTGTRVGEGYDGPVVDAFLHTPWLGGDDPSDPRGDVVDWHGDARLARVMHTFAHVDDDGRPLERLSAAQLLDTMDAAGTTRAVLPAKVYYAATEAGVRGVHRELGRLVAASDGRLAAVATIVPPELGPGTYWDVMQTVRIVRDAHAEHGVVGVHLTPSPWGMAPNHKWFWPVFATCSELGLAVFVHVGMPGPLWPATHHDPAHLDEVALAFPDLTIVAHHIGDPWTDMSVRLAARHPHLYLCTSAWAPRRYPAELVEFMAGGWHGTAGAEKVLFASDHPLLDMGRATASARRLPLSEPQLRNVLHDNARRLFWPGEGDR</sequence>
<feature type="compositionally biased region" description="Basic and acidic residues" evidence="2">
    <location>
        <begin position="24"/>
        <end position="34"/>
    </location>
</feature>
<name>A0A4Q7UY15_PSEST</name>
<proteinExistence type="predicted"/>
<dbReference type="PANTHER" id="PTHR21240:SF19">
    <property type="entry name" value="CATALYTIC_ HYDROLASE"/>
    <property type="match status" value="1"/>
</dbReference>
<evidence type="ECO:0000259" key="3">
    <source>
        <dbReference type="Pfam" id="PF04909"/>
    </source>
</evidence>
<dbReference type="InterPro" id="IPR032466">
    <property type="entry name" value="Metal_Hydrolase"/>
</dbReference>
<dbReference type="GO" id="GO:0016787">
    <property type="term" value="F:hydrolase activity"/>
    <property type="evidence" value="ECO:0007669"/>
    <property type="project" value="UniProtKB-KW"/>
</dbReference>
<evidence type="ECO:0000256" key="2">
    <source>
        <dbReference type="SAM" id="MobiDB-lite"/>
    </source>
</evidence>
<evidence type="ECO:0000313" key="5">
    <source>
        <dbReference type="Proteomes" id="UP000291591"/>
    </source>
</evidence>
<gene>
    <name evidence="4" type="ORF">EV383_3582</name>
</gene>
<dbReference type="OrthoDB" id="1407586at2"/>
<protein>
    <submittedName>
        <fullName evidence="4">Amidohydrolase family protein</fullName>
    </submittedName>
</protein>